<dbReference type="PANTHER" id="PTHR30349:SF64">
    <property type="entry name" value="PROPHAGE INTEGRASE INTD-RELATED"/>
    <property type="match status" value="1"/>
</dbReference>
<dbReference type="InterPro" id="IPR002104">
    <property type="entry name" value="Integrase_catalytic"/>
</dbReference>
<organism evidence="3 4">
    <name type="scientific">Hymenobacter psychrophilus</name>
    <dbReference type="NCBI Taxonomy" id="651662"/>
    <lineage>
        <taxon>Bacteria</taxon>
        <taxon>Pseudomonadati</taxon>
        <taxon>Bacteroidota</taxon>
        <taxon>Cytophagia</taxon>
        <taxon>Cytophagales</taxon>
        <taxon>Hymenobacteraceae</taxon>
        <taxon>Hymenobacter</taxon>
    </lineage>
</organism>
<gene>
    <name evidence="3" type="ORF">SAMN04488069_11021</name>
</gene>
<accession>A0A1H3KZS0</accession>
<dbReference type="PROSITE" id="PS51898">
    <property type="entry name" value="TYR_RECOMBINASE"/>
    <property type="match status" value="1"/>
</dbReference>
<dbReference type="Pfam" id="PF00589">
    <property type="entry name" value="Phage_integrase"/>
    <property type="match status" value="1"/>
</dbReference>
<dbReference type="Pfam" id="PF17293">
    <property type="entry name" value="Arm-DNA-bind_5"/>
    <property type="match status" value="1"/>
</dbReference>
<dbReference type="EMBL" id="FNOV01000010">
    <property type="protein sequence ID" value="SDY57134.1"/>
    <property type="molecule type" value="Genomic_DNA"/>
</dbReference>
<dbReference type="RefSeq" id="WP_092741534.1">
    <property type="nucleotide sequence ID" value="NZ_FNOV01000010.1"/>
</dbReference>
<feature type="domain" description="Tyr recombinase" evidence="2">
    <location>
        <begin position="215"/>
        <end position="411"/>
    </location>
</feature>
<keyword evidence="1" id="KW-0233">DNA recombination</keyword>
<evidence type="ECO:0000313" key="3">
    <source>
        <dbReference type="EMBL" id="SDY57134.1"/>
    </source>
</evidence>
<proteinExistence type="predicted"/>
<dbReference type="GO" id="GO:0015074">
    <property type="term" value="P:DNA integration"/>
    <property type="evidence" value="ECO:0007669"/>
    <property type="project" value="InterPro"/>
</dbReference>
<name>A0A1H3KZS0_9BACT</name>
<evidence type="ECO:0000313" key="4">
    <source>
        <dbReference type="Proteomes" id="UP000199249"/>
    </source>
</evidence>
<evidence type="ECO:0000256" key="1">
    <source>
        <dbReference type="ARBA" id="ARBA00023172"/>
    </source>
</evidence>
<dbReference type="InterPro" id="IPR035386">
    <property type="entry name" value="Arm-DNA-bind_5"/>
</dbReference>
<dbReference type="GO" id="GO:0006310">
    <property type="term" value="P:DNA recombination"/>
    <property type="evidence" value="ECO:0007669"/>
    <property type="project" value="UniProtKB-KW"/>
</dbReference>
<dbReference type="Gene3D" id="1.10.443.10">
    <property type="entry name" value="Intergrase catalytic core"/>
    <property type="match status" value="1"/>
</dbReference>
<dbReference type="InterPro" id="IPR011010">
    <property type="entry name" value="DNA_brk_join_enz"/>
</dbReference>
<dbReference type="GO" id="GO:0003677">
    <property type="term" value="F:DNA binding"/>
    <property type="evidence" value="ECO:0007669"/>
    <property type="project" value="InterPro"/>
</dbReference>
<reference evidence="4" key="1">
    <citation type="submission" date="2016-10" db="EMBL/GenBank/DDBJ databases">
        <authorList>
            <person name="Varghese N."/>
            <person name="Submissions S."/>
        </authorList>
    </citation>
    <scope>NUCLEOTIDE SEQUENCE [LARGE SCALE GENOMIC DNA]</scope>
    <source>
        <strain evidence="4">CGMCC 1.8975</strain>
    </source>
</reference>
<dbReference type="CDD" id="cd01185">
    <property type="entry name" value="INTN1_C_like"/>
    <property type="match status" value="1"/>
</dbReference>
<dbReference type="AlphaFoldDB" id="A0A1H3KZS0"/>
<dbReference type="PANTHER" id="PTHR30349">
    <property type="entry name" value="PHAGE INTEGRASE-RELATED"/>
    <property type="match status" value="1"/>
</dbReference>
<sequence length="436" mass="48836">MVTQFTLRRQKQNKAGECPVYLMVYFDGARLACSTGEKCRPADWNEDRQQFRRSYPLAEDANALLARMATDVLTWWRAVRAAGDPPTVAGLKAALRPAEAAPAADELLVVEELMKFREVMRGRGLMWNTLRHYLVVGNWLRDYQNLAGRPLTVATYDLATHDSVVAYLRTVRGLAPNSLYTVGKDLRRLFGYLRDERGCTLAVEPHKLRISSEETDKVYLTAGELEQLRVAVLPSTLVPVRDVFLFCCYTGLRYSDVLQLHGGNVEALPDGSGQVLRLIQTKTRTRVSVYLTRVAGALLAKYAGAERSGKGARLLPVYQNQVMNRYLKRICRLAGLEREVEQSAVVSGLVCKRPVSLHELVTMHTARHTFATQSLLRGMPVEVQKVMGHANIKTTLVYAKVVEDFQHQTMRRIWDGAEYDNGPQIIGSVCAVEPAA</sequence>
<evidence type="ECO:0000259" key="2">
    <source>
        <dbReference type="PROSITE" id="PS51898"/>
    </source>
</evidence>
<dbReference type="InterPro" id="IPR013762">
    <property type="entry name" value="Integrase-like_cat_sf"/>
</dbReference>
<dbReference type="Proteomes" id="UP000199249">
    <property type="component" value="Unassembled WGS sequence"/>
</dbReference>
<dbReference type="STRING" id="651662.SAMN04488069_11021"/>
<keyword evidence="4" id="KW-1185">Reference proteome</keyword>
<dbReference type="OrthoDB" id="1098628at2"/>
<protein>
    <submittedName>
        <fullName evidence="3">Site-specific recombinase XerD</fullName>
    </submittedName>
</protein>
<dbReference type="SUPFAM" id="SSF56349">
    <property type="entry name" value="DNA breaking-rejoining enzymes"/>
    <property type="match status" value="1"/>
</dbReference>
<dbReference type="InterPro" id="IPR050090">
    <property type="entry name" value="Tyrosine_recombinase_XerCD"/>
</dbReference>